<dbReference type="GO" id="GO:0030497">
    <property type="term" value="P:fatty acid elongation"/>
    <property type="evidence" value="ECO:0007669"/>
    <property type="project" value="TreeGrafter"/>
</dbReference>
<dbReference type="Gene3D" id="3.40.50.720">
    <property type="entry name" value="NAD(P)-binding Rossmann-like Domain"/>
    <property type="match status" value="1"/>
</dbReference>
<comment type="caution">
    <text evidence="3">The sequence shown here is derived from an EMBL/GenBank/DDBJ whole genome shotgun (WGS) entry which is preliminary data.</text>
</comment>
<dbReference type="InterPro" id="IPR036291">
    <property type="entry name" value="NAD(P)-bd_dom_sf"/>
</dbReference>
<dbReference type="FunFam" id="3.40.50.720:FF:000084">
    <property type="entry name" value="Short-chain dehydrogenase reductase"/>
    <property type="match status" value="1"/>
</dbReference>
<dbReference type="PANTHER" id="PTHR42760:SF123">
    <property type="entry name" value="OXIDOREDUCTASE"/>
    <property type="match status" value="1"/>
</dbReference>
<evidence type="ECO:0000259" key="2">
    <source>
        <dbReference type="SMART" id="SM00822"/>
    </source>
</evidence>
<feature type="domain" description="Ketoreductase" evidence="2">
    <location>
        <begin position="7"/>
        <end position="185"/>
    </location>
</feature>
<evidence type="ECO:0000313" key="4">
    <source>
        <dbReference type="Proteomes" id="UP000266327"/>
    </source>
</evidence>
<evidence type="ECO:0000256" key="1">
    <source>
        <dbReference type="ARBA" id="ARBA00006484"/>
    </source>
</evidence>
<name>A0A3A3GNR0_9BURK</name>
<dbReference type="PRINTS" id="PR00081">
    <property type="entry name" value="GDHRDH"/>
</dbReference>
<reference evidence="4" key="1">
    <citation type="submission" date="2018-09" db="EMBL/GenBank/DDBJ databases">
        <authorList>
            <person name="Zhu H."/>
        </authorList>
    </citation>
    <scope>NUCLEOTIDE SEQUENCE [LARGE SCALE GENOMIC DNA]</scope>
    <source>
        <strain evidence="4">K1S02-23</strain>
    </source>
</reference>
<dbReference type="RefSeq" id="WP_119786091.1">
    <property type="nucleotide sequence ID" value="NZ_QYUQ01000002.1"/>
</dbReference>
<dbReference type="InterPro" id="IPR020904">
    <property type="entry name" value="Sc_DH/Rdtase_CS"/>
</dbReference>
<organism evidence="3 4">
    <name type="scientific">Noviherbaspirillum sedimenti</name>
    <dbReference type="NCBI Taxonomy" id="2320865"/>
    <lineage>
        <taxon>Bacteria</taxon>
        <taxon>Pseudomonadati</taxon>
        <taxon>Pseudomonadota</taxon>
        <taxon>Betaproteobacteria</taxon>
        <taxon>Burkholderiales</taxon>
        <taxon>Oxalobacteraceae</taxon>
        <taxon>Noviherbaspirillum</taxon>
    </lineage>
</organism>
<dbReference type="PROSITE" id="PS00061">
    <property type="entry name" value="ADH_SHORT"/>
    <property type="match status" value="1"/>
</dbReference>
<dbReference type="AlphaFoldDB" id="A0A3A3GNR0"/>
<dbReference type="PANTHER" id="PTHR42760">
    <property type="entry name" value="SHORT-CHAIN DEHYDROGENASES/REDUCTASES FAMILY MEMBER"/>
    <property type="match status" value="1"/>
</dbReference>
<sequence>MISFKDKNFLITGAAGGIARATARLVVQHGARVALSDVNPTALAALQAELLELAPGAEVSVHATDVSDAQACRDTAQAVAARFGGIDHLVHAAGIYPEKLVADMSDDEWHSLMKINLDGSFYICRAVIPYLNEGSSIVTLTSVAGQRGSYAHAHYAASKGALISFSRSLALELAPKTRVNALSPGIIATPMTKDLLAKNEQTLLQNTPLKRLGTAEEVAGGIAFLCSPLAGFITAETLQVNGGLYIN</sequence>
<dbReference type="Pfam" id="PF13561">
    <property type="entry name" value="adh_short_C2"/>
    <property type="match status" value="1"/>
</dbReference>
<gene>
    <name evidence="3" type="ORF">D3878_14235</name>
</gene>
<proteinExistence type="inferred from homology"/>
<protein>
    <submittedName>
        <fullName evidence="3">SDR family oxidoreductase</fullName>
    </submittedName>
</protein>
<dbReference type="PRINTS" id="PR00080">
    <property type="entry name" value="SDRFAMILY"/>
</dbReference>
<dbReference type="InterPro" id="IPR002347">
    <property type="entry name" value="SDR_fam"/>
</dbReference>
<dbReference type="SUPFAM" id="SSF51735">
    <property type="entry name" value="NAD(P)-binding Rossmann-fold domains"/>
    <property type="match status" value="1"/>
</dbReference>
<dbReference type="OrthoDB" id="9809287at2"/>
<dbReference type="GO" id="GO:0016616">
    <property type="term" value="F:oxidoreductase activity, acting on the CH-OH group of donors, NAD or NADP as acceptor"/>
    <property type="evidence" value="ECO:0007669"/>
    <property type="project" value="TreeGrafter"/>
</dbReference>
<comment type="similarity">
    <text evidence="1">Belongs to the short-chain dehydrogenases/reductases (SDR) family.</text>
</comment>
<evidence type="ECO:0000313" key="3">
    <source>
        <dbReference type="EMBL" id="RJG02590.1"/>
    </source>
</evidence>
<dbReference type="Proteomes" id="UP000266327">
    <property type="component" value="Unassembled WGS sequence"/>
</dbReference>
<dbReference type="EMBL" id="QYUQ01000002">
    <property type="protein sequence ID" value="RJG02590.1"/>
    <property type="molecule type" value="Genomic_DNA"/>
</dbReference>
<keyword evidence="4" id="KW-1185">Reference proteome</keyword>
<dbReference type="SMART" id="SM00822">
    <property type="entry name" value="PKS_KR"/>
    <property type="match status" value="1"/>
</dbReference>
<dbReference type="InterPro" id="IPR057326">
    <property type="entry name" value="KR_dom"/>
</dbReference>
<accession>A0A3A3GNR0</accession>